<dbReference type="SUPFAM" id="SSF63748">
    <property type="entry name" value="Tudor/PWWP/MBT"/>
    <property type="match status" value="1"/>
</dbReference>
<evidence type="ECO:0000256" key="1">
    <source>
        <dbReference type="SAM" id="MobiDB-lite"/>
    </source>
</evidence>
<dbReference type="AlphaFoldDB" id="A0A0B6YIX7"/>
<reference evidence="3" key="1">
    <citation type="submission" date="2014-12" db="EMBL/GenBank/DDBJ databases">
        <title>Insight into the proteome of Arion vulgaris.</title>
        <authorList>
            <person name="Aradska J."/>
            <person name="Bulat T."/>
            <person name="Smidak R."/>
            <person name="Sarate P."/>
            <person name="Gangsoo J."/>
            <person name="Sialana F."/>
            <person name="Bilban M."/>
            <person name="Lubec G."/>
        </authorList>
    </citation>
    <scope>NUCLEOTIDE SEQUENCE</scope>
    <source>
        <tissue evidence="3">Skin</tissue>
    </source>
</reference>
<protein>
    <recommendedName>
        <fullName evidence="2">PWWP domain-containing protein</fullName>
    </recommendedName>
</protein>
<proteinExistence type="predicted"/>
<feature type="region of interest" description="Disordered" evidence="1">
    <location>
        <begin position="1"/>
        <end position="29"/>
    </location>
</feature>
<dbReference type="Gene3D" id="2.30.30.140">
    <property type="match status" value="1"/>
</dbReference>
<gene>
    <name evidence="3" type="primary">ORF26815</name>
</gene>
<sequence>MGIESNVGELGNIERSQTTQESNDRCSFPVQNINVTSQEAGKKPEPIEVDQVPSTGHVPRCVLISPSEVPSESQLEKLLAMHSVNYDLQCPPRWFEGDLLWAKVSGHPYWPCMVS</sequence>
<accession>A0A0B6YIX7</accession>
<dbReference type="PROSITE" id="PS50812">
    <property type="entry name" value="PWWP"/>
    <property type="match status" value="1"/>
</dbReference>
<name>A0A0B6YIX7_9EUPU</name>
<organism evidence="3">
    <name type="scientific">Arion vulgaris</name>
    <dbReference type="NCBI Taxonomy" id="1028688"/>
    <lineage>
        <taxon>Eukaryota</taxon>
        <taxon>Metazoa</taxon>
        <taxon>Spiralia</taxon>
        <taxon>Lophotrochozoa</taxon>
        <taxon>Mollusca</taxon>
        <taxon>Gastropoda</taxon>
        <taxon>Heterobranchia</taxon>
        <taxon>Euthyneura</taxon>
        <taxon>Panpulmonata</taxon>
        <taxon>Eupulmonata</taxon>
        <taxon>Stylommatophora</taxon>
        <taxon>Helicina</taxon>
        <taxon>Arionoidea</taxon>
        <taxon>Arionidae</taxon>
        <taxon>Arion</taxon>
    </lineage>
</organism>
<evidence type="ECO:0000313" key="3">
    <source>
        <dbReference type="EMBL" id="CEK56109.1"/>
    </source>
</evidence>
<dbReference type="EMBL" id="HACG01009244">
    <property type="protein sequence ID" value="CEK56109.1"/>
    <property type="molecule type" value="Transcribed_RNA"/>
</dbReference>
<feature type="non-terminal residue" evidence="3">
    <location>
        <position position="115"/>
    </location>
</feature>
<feature type="domain" description="PWWP" evidence="2">
    <location>
        <begin position="96"/>
        <end position="115"/>
    </location>
</feature>
<dbReference type="InterPro" id="IPR000313">
    <property type="entry name" value="PWWP_dom"/>
</dbReference>
<evidence type="ECO:0000259" key="2">
    <source>
        <dbReference type="PROSITE" id="PS50812"/>
    </source>
</evidence>